<protein>
    <submittedName>
        <fullName evidence="1">Uncharacterized protein</fullName>
    </submittedName>
</protein>
<accession>A0A2S7MY42</accession>
<reference evidence="1 2" key="1">
    <citation type="submission" date="2017-12" db="EMBL/GenBank/DDBJ databases">
        <title>Taxonomic description and draft genome of Pradoshia cofamensis Gen. nov., sp. nov., a thermotolerant bacillale isolated from anterior gut of earthworm Eisenia fetida.</title>
        <authorList>
            <person name="Saha T."/>
            <person name="Chakraborty R."/>
        </authorList>
    </citation>
    <scope>NUCLEOTIDE SEQUENCE [LARGE SCALE GENOMIC DNA]</scope>
    <source>
        <strain evidence="1 2">EAG3</strain>
    </source>
</reference>
<dbReference type="Proteomes" id="UP000239663">
    <property type="component" value="Unassembled WGS sequence"/>
</dbReference>
<comment type="caution">
    <text evidence="1">The sequence shown here is derived from an EMBL/GenBank/DDBJ whole genome shotgun (WGS) entry which is preliminary data.</text>
</comment>
<organism evidence="1 2">
    <name type="scientific">Pradoshia eiseniae</name>
    <dbReference type="NCBI Taxonomy" id="2064768"/>
    <lineage>
        <taxon>Bacteria</taxon>
        <taxon>Bacillati</taxon>
        <taxon>Bacillota</taxon>
        <taxon>Bacilli</taxon>
        <taxon>Bacillales</taxon>
        <taxon>Bacillaceae</taxon>
        <taxon>Pradoshia</taxon>
    </lineage>
</organism>
<dbReference type="EMBL" id="PKOZ01000008">
    <property type="protein sequence ID" value="PQD94686.1"/>
    <property type="molecule type" value="Genomic_DNA"/>
</dbReference>
<gene>
    <name evidence="1" type="ORF">CYL18_13590</name>
</gene>
<evidence type="ECO:0000313" key="1">
    <source>
        <dbReference type="EMBL" id="PQD94686.1"/>
    </source>
</evidence>
<dbReference type="RefSeq" id="WP_104850066.1">
    <property type="nucleotide sequence ID" value="NZ_PKOZ01000008.1"/>
</dbReference>
<name>A0A2S7MY42_9BACI</name>
<proteinExistence type="predicted"/>
<dbReference type="AlphaFoldDB" id="A0A2S7MY42"/>
<sequence length="117" mass="13212">MLKGKDLKKEVFGILPILIICFAYAYQEPILTTEKAISYAALCLYSPPERLGIKAVDINWDDIKAEKFSIEEKSGFYSQLTNRRELNITMKAKNGEELTVRMDAYNGSCLEVTGPLN</sequence>
<keyword evidence="2" id="KW-1185">Reference proteome</keyword>
<dbReference type="OrthoDB" id="2924489at2"/>
<evidence type="ECO:0000313" key="2">
    <source>
        <dbReference type="Proteomes" id="UP000239663"/>
    </source>
</evidence>